<dbReference type="EMBL" id="HACM01002331">
    <property type="protein sequence ID" value="CRZ02773.1"/>
    <property type="molecule type" value="Transcribed_RNA"/>
</dbReference>
<dbReference type="PROSITE" id="PS51762">
    <property type="entry name" value="GH16_2"/>
    <property type="match status" value="1"/>
</dbReference>
<organism evidence="6">
    <name type="scientific">Spongospora subterranea</name>
    <dbReference type="NCBI Taxonomy" id="70186"/>
    <lineage>
        <taxon>Eukaryota</taxon>
        <taxon>Sar</taxon>
        <taxon>Rhizaria</taxon>
        <taxon>Endomyxa</taxon>
        <taxon>Phytomyxea</taxon>
        <taxon>Plasmodiophorida</taxon>
        <taxon>Plasmodiophoridae</taxon>
        <taxon>Spongospora</taxon>
    </lineage>
</organism>
<keyword evidence="4" id="KW-0472">Membrane</keyword>
<feature type="transmembrane region" description="Helical" evidence="4">
    <location>
        <begin position="321"/>
        <end position="346"/>
    </location>
</feature>
<dbReference type="PANTHER" id="PTHR10963:SF22">
    <property type="entry name" value="GLYCOSIDASE CRH2-RELATED"/>
    <property type="match status" value="1"/>
</dbReference>
<accession>A0A0H5QL83</accession>
<dbReference type="AlphaFoldDB" id="A0A0H5QL83"/>
<dbReference type="GO" id="GO:0004553">
    <property type="term" value="F:hydrolase activity, hydrolyzing O-glycosyl compounds"/>
    <property type="evidence" value="ECO:0007669"/>
    <property type="project" value="InterPro"/>
</dbReference>
<evidence type="ECO:0000256" key="4">
    <source>
        <dbReference type="SAM" id="Phobius"/>
    </source>
</evidence>
<sequence length="347" mass="38045">MNNRVFLCILLNHENFENDFHRPMIALIIACVVVLANRGSATPSGVVSLPCRDPDNYNSSACLFAGDHCDFVANFSHFYDQAEVFAKYITNPNPDTAEFVVESGAPRIVDGALQLPLIPPNADSELTSGTATIVSTTRFLHYGVMEATIRQSGHAGVVTSFIGFSNEKDEIDIEITGQDKHNVQTNWYYRGTADVVELNGASVNGYSGKTQTDNADIYHKYSVNWTQDHLVWKVDGVTLHSAYRNVSGGKGFPDTPMRISFGLWQAQEGSDWAGDATITNWTTPINAYFSTLSVHCLDRAGVTNRTARASTHPPTNYDPDVIYVASSSSAITTCILFLVSIIIIIFI</sequence>
<name>A0A0H5QL83_9EUKA</name>
<dbReference type="InterPro" id="IPR000757">
    <property type="entry name" value="Beta-glucanase-like"/>
</dbReference>
<reference evidence="6" key="1">
    <citation type="submission" date="2015-04" db="EMBL/GenBank/DDBJ databases">
        <title>The genome sequence of the plant pathogenic Rhizarian Plasmodiophora brassicae reveals insights in its biotrophic life cycle and the origin of chitin synthesis.</title>
        <authorList>
            <person name="Schwelm A."/>
            <person name="Fogelqvist J."/>
            <person name="Knaust A."/>
            <person name="Julke S."/>
            <person name="Lilja T."/>
            <person name="Dhandapani V."/>
            <person name="Bonilla-Rosso G."/>
            <person name="Karlsson M."/>
            <person name="Shevchenko A."/>
            <person name="Choi S.R."/>
            <person name="Kim H.G."/>
            <person name="Park J.Y."/>
            <person name="Lim Y.P."/>
            <person name="Ludwig-Muller J."/>
            <person name="Dixelius C."/>
        </authorList>
    </citation>
    <scope>NUCLEOTIDE SEQUENCE</scope>
    <source>
        <tissue evidence="6">Potato root galls</tissue>
    </source>
</reference>
<keyword evidence="2" id="KW-0378">Hydrolase</keyword>
<evidence type="ECO:0000256" key="2">
    <source>
        <dbReference type="ARBA" id="ARBA00022801"/>
    </source>
</evidence>
<keyword evidence="4" id="KW-1133">Transmembrane helix</keyword>
<protein>
    <recommendedName>
        <fullName evidence="5">GH16 domain-containing protein</fullName>
    </recommendedName>
</protein>
<dbReference type="Gene3D" id="2.60.120.200">
    <property type="match status" value="1"/>
</dbReference>
<proteinExistence type="predicted"/>
<dbReference type="InterPro" id="IPR013320">
    <property type="entry name" value="ConA-like_dom_sf"/>
</dbReference>
<dbReference type="Pfam" id="PF00722">
    <property type="entry name" value="Glyco_hydro_16"/>
    <property type="match status" value="1"/>
</dbReference>
<dbReference type="SUPFAM" id="SSF49899">
    <property type="entry name" value="Concanavalin A-like lectins/glucanases"/>
    <property type="match status" value="1"/>
</dbReference>
<evidence type="ECO:0000256" key="1">
    <source>
        <dbReference type="ARBA" id="ARBA00022729"/>
    </source>
</evidence>
<evidence type="ECO:0000259" key="5">
    <source>
        <dbReference type="PROSITE" id="PS51762"/>
    </source>
</evidence>
<keyword evidence="4" id="KW-0812">Transmembrane</keyword>
<keyword evidence="1" id="KW-0732">Signal</keyword>
<dbReference type="GO" id="GO:0005975">
    <property type="term" value="P:carbohydrate metabolic process"/>
    <property type="evidence" value="ECO:0007669"/>
    <property type="project" value="InterPro"/>
</dbReference>
<dbReference type="InterPro" id="IPR050546">
    <property type="entry name" value="Glycosyl_Hydrlase_16"/>
</dbReference>
<dbReference type="PANTHER" id="PTHR10963">
    <property type="entry name" value="GLYCOSYL HYDROLASE-RELATED"/>
    <property type="match status" value="1"/>
</dbReference>
<keyword evidence="3" id="KW-0326">Glycosidase</keyword>
<evidence type="ECO:0000256" key="3">
    <source>
        <dbReference type="ARBA" id="ARBA00023295"/>
    </source>
</evidence>
<feature type="domain" description="GH16" evidence="5">
    <location>
        <begin position="42"/>
        <end position="293"/>
    </location>
</feature>
<evidence type="ECO:0000313" key="6">
    <source>
        <dbReference type="EMBL" id="CRZ02773.1"/>
    </source>
</evidence>